<keyword evidence="1" id="KW-0812">Transmembrane</keyword>
<sequence>MLFYLIFLVVFFAATPILTMTLYWEADLSVSILPELIGFSLQGGFLVLVFAVYEWRSARNARHNQKFTLRTYLGSFVDRSLFAITSPDLTGEGEVPVAEPPVLDLESMTADSISDGAAQRIQQFAERQLTSLEALSSVAAHIDYNHLDAWSVIVDDLHNIRGAVELSEVKDGVISLLRNIKNFDDLPLG</sequence>
<accession>A0A1Y2K3C3</accession>
<dbReference type="Proteomes" id="UP000194003">
    <property type="component" value="Unassembled WGS sequence"/>
</dbReference>
<evidence type="ECO:0000313" key="2">
    <source>
        <dbReference type="EMBL" id="OSM02167.1"/>
    </source>
</evidence>
<proteinExistence type="predicted"/>
<keyword evidence="3" id="KW-1185">Reference proteome</keyword>
<protein>
    <submittedName>
        <fullName evidence="2">Uncharacterized protein</fullName>
    </submittedName>
</protein>
<dbReference type="EMBL" id="LVJN01000020">
    <property type="protein sequence ID" value="OSM02167.1"/>
    <property type="molecule type" value="Genomic_DNA"/>
</dbReference>
<evidence type="ECO:0000256" key="1">
    <source>
        <dbReference type="SAM" id="Phobius"/>
    </source>
</evidence>
<gene>
    <name evidence="2" type="ORF">MAIT1_02267</name>
</gene>
<keyword evidence="1" id="KW-0472">Membrane</keyword>
<dbReference type="AlphaFoldDB" id="A0A1Y2K3C3"/>
<feature type="transmembrane region" description="Helical" evidence="1">
    <location>
        <begin position="5"/>
        <end position="24"/>
    </location>
</feature>
<evidence type="ECO:0000313" key="3">
    <source>
        <dbReference type="Proteomes" id="UP000194003"/>
    </source>
</evidence>
<keyword evidence="1" id="KW-1133">Transmembrane helix</keyword>
<dbReference type="STRING" id="1434232.MAIT1_02267"/>
<name>A0A1Y2K3C3_9PROT</name>
<feature type="transmembrane region" description="Helical" evidence="1">
    <location>
        <begin position="36"/>
        <end position="55"/>
    </location>
</feature>
<comment type="caution">
    <text evidence="2">The sequence shown here is derived from an EMBL/GenBank/DDBJ whole genome shotgun (WGS) entry which is preliminary data.</text>
</comment>
<reference evidence="2 3" key="1">
    <citation type="journal article" date="2016" name="BMC Genomics">
        <title>Combined genomic and structural analyses of a cultured magnetotactic bacterium reveals its niche adaptation to a dynamic environment.</title>
        <authorList>
            <person name="Araujo A.C."/>
            <person name="Morillo V."/>
            <person name="Cypriano J."/>
            <person name="Teixeira L.C."/>
            <person name="Leao P."/>
            <person name="Lyra S."/>
            <person name="Almeida L.G."/>
            <person name="Bazylinski D.A."/>
            <person name="Vasconcellos A.T."/>
            <person name="Abreu F."/>
            <person name="Lins U."/>
        </authorList>
    </citation>
    <scope>NUCLEOTIDE SEQUENCE [LARGE SCALE GENOMIC DNA]</scope>
    <source>
        <strain evidence="2 3">IT-1</strain>
    </source>
</reference>
<organism evidence="2 3">
    <name type="scientific">Magnetofaba australis IT-1</name>
    <dbReference type="NCBI Taxonomy" id="1434232"/>
    <lineage>
        <taxon>Bacteria</taxon>
        <taxon>Pseudomonadati</taxon>
        <taxon>Pseudomonadota</taxon>
        <taxon>Magnetococcia</taxon>
        <taxon>Magnetococcales</taxon>
        <taxon>Magnetococcaceae</taxon>
        <taxon>Magnetofaba</taxon>
    </lineage>
</organism>